<feature type="region of interest" description="Disordered" evidence="1">
    <location>
        <begin position="1"/>
        <end position="49"/>
    </location>
</feature>
<dbReference type="Proteomes" id="UP000480804">
    <property type="component" value="Unassembled WGS sequence"/>
</dbReference>
<comment type="caution">
    <text evidence="3">The sequence shown here is derived from an EMBL/GenBank/DDBJ whole genome shotgun (WGS) entry which is preliminary data.</text>
</comment>
<feature type="compositionally biased region" description="Low complexity" evidence="1">
    <location>
        <begin position="23"/>
        <end position="32"/>
    </location>
</feature>
<reference evidence="3" key="3">
    <citation type="submission" date="2020-09" db="EMBL/GenBank/DDBJ databases">
        <authorList>
            <person name="Sun Q."/>
            <person name="Ohkuma M."/>
        </authorList>
    </citation>
    <scope>NUCLEOTIDE SEQUENCE</scope>
    <source>
        <strain evidence="3">JCM 4136</strain>
    </source>
</reference>
<proteinExistence type="predicted"/>
<dbReference type="EMBL" id="BLLO01000031">
    <property type="protein sequence ID" value="GFH81209.1"/>
    <property type="molecule type" value="Genomic_DNA"/>
</dbReference>
<accession>A0A8H9HQW8</accession>
<keyword evidence="4" id="KW-1185">Reference proteome</keyword>
<organism evidence="3 5">
    <name type="scientific">Streptomyces gougerotii</name>
    <dbReference type="NCBI Taxonomy" id="53448"/>
    <lineage>
        <taxon>Bacteria</taxon>
        <taxon>Bacillati</taxon>
        <taxon>Actinomycetota</taxon>
        <taxon>Actinomycetes</taxon>
        <taxon>Kitasatosporales</taxon>
        <taxon>Streptomycetaceae</taxon>
        <taxon>Streptomyces</taxon>
        <taxon>Streptomyces diastaticus group</taxon>
    </lineage>
</organism>
<dbReference type="AlphaFoldDB" id="A0A8H9HQW8"/>
<evidence type="ECO:0000256" key="1">
    <source>
        <dbReference type="SAM" id="MobiDB-lite"/>
    </source>
</evidence>
<evidence type="ECO:0000313" key="3">
    <source>
        <dbReference type="EMBL" id="GGU74598.1"/>
    </source>
</evidence>
<dbReference type="EMBL" id="BMSC01000008">
    <property type="protein sequence ID" value="GGU74598.1"/>
    <property type="molecule type" value="Genomic_DNA"/>
</dbReference>
<gene>
    <name evidence="3" type="ORF">GCM10010227_31130</name>
    <name evidence="2" type="ORF">Sgou_58790</name>
</gene>
<sequence length="357" mass="38276">MRRGGPQPPRRTARPRTGDAGGSRRAGTTTTACDDREGPSALASEYGPKRCFDGEAARLLGGRIRARHPGFDVEGYAAEAERRVPGKELKGRVPALAGGLRPGSPRATPPPCRSSWPPSVMNSPGATARSPRAGSSCRWPGSWRSTDSTHPELHLDAIEAITRRHTGEYAVRPHLVQHRARTLKRVAESARSPSHNVRRLASEGIRPPAVGPHPRHPRPGLGAGLDIRGPLRSDPSEYVRKSVANNLDDIAGDHPGAVLATALRRLEKSPTPETGWTAKHGLRTLVKKGDRQAPALLGASGGEHVEVSRLPVTRAVAVGETVVIDLVDTDERSHRVTADHVVHHVRRNGRGAPRSSS</sequence>
<evidence type="ECO:0000313" key="2">
    <source>
        <dbReference type="EMBL" id="GFH81209.1"/>
    </source>
</evidence>
<reference evidence="2 4" key="2">
    <citation type="submission" date="2020-02" db="EMBL/GenBank/DDBJ databases">
        <title>Whole genome shotgun sequence of Streptomyces gougerotii NBRC 13043.</title>
        <authorList>
            <person name="Ichikawa N."/>
            <person name="Komaki H."/>
            <person name="Tamura T."/>
        </authorList>
    </citation>
    <scope>NUCLEOTIDE SEQUENCE [LARGE SCALE GENOMIC DNA]</scope>
    <source>
        <strain evidence="2 4">NBRC 13043</strain>
    </source>
</reference>
<feature type="compositionally biased region" description="Polar residues" evidence="1">
    <location>
        <begin position="116"/>
        <end position="125"/>
    </location>
</feature>
<name>A0A8H9HQW8_9ACTN</name>
<feature type="region of interest" description="Disordered" evidence="1">
    <location>
        <begin position="94"/>
        <end position="149"/>
    </location>
</feature>
<protein>
    <submittedName>
        <fullName evidence="3">Uncharacterized protein</fullName>
    </submittedName>
</protein>
<evidence type="ECO:0000313" key="5">
    <source>
        <dbReference type="Proteomes" id="UP000660975"/>
    </source>
</evidence>
<dbReference type="SUPFAM" id="SSF48371">
    <property type="entry name" value="ARM repeat"/>
    <property type="match status" value="1"/>
</dbReference>
<reference evidence="3" key="1">
    <citation type="journal article" date="2014" name="Int. J. Syst. Evol. Microbiol.">
        <title>Complete genome sequence of Corynebacterium casei LMG S-19264T (=DSM 44701T), isolated from a smear-ripened cheese.</title>
        <authorList>
            <consortium name="US DOE Joint Genome Institute (JGI-PGF)"/>
            <person name="Walter F."/>
            <person name="Albersmeier A."/>
            <person name="Kalinowski J."/>
            <person name="Ruckert C."/>
        </authorList>
    </citation>
    <scope>NUCLEOTIDE SEQUENCE</scope>
    <source>
        <strain evidence="3">JCM 4136</strain>
    </source>
</reference>
<evidence type="ECO:0000313" key="4">
    <source>
        <dbReference type="Proteomes" id="UP000480804"/>
    </source>
</evidence>
<dbReference type="Gene3D" id="1.25.40.290">
    <property type="entry name" value="ARM repeat domains"/>
    <property type="match status" value="1"/>
</dbReference>
<dbReference type="Proteomes" id="UP000660975">
    <property type="component" value="Unassembled WGS sequence"/>
</dbReference>
<dbReference type="InterPro" id="IPR016024">
    <property type="entry name" value="ARM-type_fold"/>
</dbReference>